<reference evidence="1 2" key="1">
    <citation type="submission" date="2017-11" db="EMBL/GenBank/DDBJ databases">
        <title>Draft genome sequence of magnetotactic bacterium Magnetospirillum kuznetsovii LBB-42.</title>
        <authorList>
            <person name="Grouzdev D.S."/>
            <person name="Rysina M.S."/>
            <person name="Baslerov R.V."/>
            <person name="Koziaeva V."/>
        </authorList>
    </citation>
    <scope>NUCLEOTIDE SEQUENCE [LARGE SCALE GENOMIC DNA]</scope>
    <source>
        <strain evidence="1 2">LBB-42</strain>
    </source>
</reference>
<evidence type="ECO:0000313" key="1">
    <source>
        <dbReference type="EMBL" id="RAU19985.1"/>
    </source>
</evidence>
<dbReference type="EMBL" id="PGTO01000046">
    <property type="protein sequence ID" value="RAU19985.1"/>
    <property type="molecule type" value="Genomic_DNA"/>
</dbReference>
<evidence type="ECO:0000313" key="2">
    <source>
        <dbReference type="Proteomes" id="UP000251075"/>
    </source>
</evidence>
<accession>A0A364NSU8</accession>
<sequence>MPAPTTPSPSERLWSEFTEWMRAQRGTMSSTLISYRLPISALLQNLGTDPQTFTAERLRHFLLSQVKPRKTLGFATPNEEFAKLVAKLDDTNDVSNGGVRYGT</sequence>
<organism evidence="1 2">
    <name type="scientific">Paramagnetospirillum kuznetsovii</name>
    <dbReference type="NCBI Taxonomy" id="2053833"/>
    <lineage>
        <taxon>Bacteria</taxon>
        <taxon>Pseudomonadati</taxon>
        <taxon>Pseudomonadota</taxon>
        <taxon>Alphaproteobacteria</taxon>
        <taxon>Rhodospirillales</taxon>
        <taxon>Magnetospirillaceae</taxon>
        <taxon>Paramagnetospirillum</taxon>
    </lineage>
</organism>
<dbReference type="AlphaFoldDB" id="A0A364NSU8"/>
<dbReference type="Proteomes" id="UP000251075">
    <property type="component" value="Unassembled WGS sequence"/>
</dbReference>
<protein>
    <recommendedName>
        <fullName evidence="3">Core-binding (CB) domain-containing protein</fullName>
    </recommendedName>
</protein>
<proteinExistence type="predicted"/>
<comment type="caution">
    <text evidence="1">The sequence shown here is derived from an EMBL/GenBank/DDBJ whole genome shotgun (WGS) entry which is preliminary data.</text>
</comment>
<keyword evidence="2" id="KW-1185">Reference proteome</keyword>
<name>A0A364NSU8_9PROT</name>
<gene>
    <name evidence="1" type="ORF">CU669_20790</name>
</gene>
<evidence type="ECO:0008006" key="3">
    <source>
        <dbReference type="Google" id="ProtNLM"/>
    </source>
</evidence>